<dbReference type="InterPro" id="IPR050728">
    <property type="entry name" value="Zinc_Metalloprotease_M4"/>
</dbReference>
<dbReference type="GO" id="GO:0006508">
    <property type="term" value="P:proteolysis"/>
    <property type="evidence" value="ECO:0007669"/>
    <property type="project" value="UniProtKB-KW"/>
</dbReference>
<evidence type="ECO:0000256" key="2">
    <source>
        <dbReference type="ARBA" id="ARBA00022723"/>
    </source>
</evidence>
<dbReference type="AlphaFoldDB" id="A0A6J6ZBX8"/>
<evidence type="ECO:0000259" key="7">
    <source>
        <dbReference type="Pfam" id="PF07504"/>
    </source>
</evidence>
<keyword evidence="5" id="KW-0862">Zinc</keyword>
<organism evidence="8">
    <name type="scientific">freshwater metagenome</name>
    <dbReference type="NCBI Taxonomy" id="449393"/>
    <lineage>
        <taxon>unclassified sequences</taxon>
        <taxon>metagenomes</taxon>
        <taxon>ecological metagenomes</taxon>
    </lineage>
</organism>
<dbReference type="EMBL" id="CAFAAO010000049">
    <property type="protein sequence ID" value="CAB4817076.1"/>
    <property type="molecule type" value="Genomic_DNA"/>
</dbReference>
<proteinExistence type="predicted"/>
<evidence type="ECO:0000313" key="8">
    <source>
        <dbReference type="EMBL" id="CAB4817076.1"/>
    </source>
</evidence>
<evidence type="ECO:0000256" key="3">
    <source>
        <dbReference type="ARBA" id="ARBA00022729"/>
    </source>
</evidence>
<keyword evidence="4" id="KW-0378">Hydrolase</keyword>
<protein>
    <submittedName>
        <fullName evidence="8">Unannotated protein</fullName>
    </submittedName>
</protein>
<dbReference type="Pfam" id="PF07504">
    <property type="entry name" value="FTP"/>
    <property type="match status" value="1"/>
</dbReference>
<sequence length="832" mass="91557">MNKMKILSGLLVLGLEFFWNVSAYGAKPVNLIPSLGGNKVFSQAVEIPRADPVISGLPCQYARRWPKMTTYTDCETPANKTRKPSETAKTFLKDHSQSLLLRQDLSDLKLLEGKESLNKTVTRFQQTFNNLPVLNAFVSIQQSVNGRVTKINTSYINNAVVSGATISGISKVFAEKIALDGIRQLSGSSAPAMIGTPRSELSWSPDTNRKLTLVWIVKTRTLKPRGYFYTLIDANTGKRILQENRIVFAAGTGKVHQPNPIQTSDLLNLLDNNDQTNLVLEQQRFDVLLQGLDIGTHLLQGEFVDVATFKAPTCPRLDGLCVDADDVSRIYYYTRDQAQFEQVVIYSAVDSVQRYLRDSLGFQDTLGNATIRNFPTMAIAHATDLDQSFYEPDVYEDPSAFELRGILNFGDGGVDDAEDADIIVHEFAHAIQNNQNPGCFPGGDYVPQVNESRAIGEGFGDYLAASFHKNQGNSLYQSTDAPCVGDWDSTSYSITTPACLRRVDGSKHYPEDLDSNNPPDEHKDGEIWSAALWELHADVNKVHPTQGGLGASKADQLIIDNHFTLDCFNGITMSQAALAMIDNTGDLNEKDIIRTKFCNRGILIGADCTSGVNKHIVVNVQKDSTLLMGEPNRNQGASPELSLRSVSEKEQKVMNIILGFDISKVIPTNIATAKLVMTVQKNSAEWGAKGRTVAVLPLKTAIFEEGNGTLKKPGSGRGVTWNCNVDTNISNNDKDCNTNWKGGDVNLRSATSFVHTNNLKTGDEVTWDVTEDVKDGAMAWLVKKGNQNKGDDQIINGTTEGEKNENHNRGEIVYFAKESNITNAPRLEITFK</sequence>
<dbReference type="PANTHER" id="PTHR33794:SF1">
    <property type="entry name" value="BACILLOLYSIN"/>
    <property type="match status" value="1"/>
</dbReference>
<keyword evidence="2" id="KW-0479">Metal-binding</keyword>
<dbReference type="SUPFAM" id="SSF55486">
    <property type="entry name" value="Metalloproteases ('zincins'), catalytic domain"/>
    <property type="match status" value="1"/>
</dbReference>
<dbReference type="InterPro" id="IPR011096">
    <property type="entry name" value="FTP_domain"/>
</dbReference>
<evidence type="ECO:0000256" key="6">
    <source>
        <dbReference type="ARBA" id="ARBA00023049"/>
    </source>
</evidence>
<dbReference type="GO" id="GO:0004222">
    <property type="term" value="F:metalloendopeptidase activity"/>
    <property type="evidence" value="ECO:0007669"/>
    <property type="project" value="InterPro"/>
</dbReference>
<evidence type="ECO:0000256" key="4">
    <source>
        <dbReference type="ARBA" id="ARBA00022801"/>
    </source>
</evidence>
<reference evidence="8" key="1">
    <citation type="submission" date="2020-05" db="EMBL/GenBank/DDBJ databases">
        <authorList>
            <person name="Chiriac C."/>
            <person name="Salcher M."/>
            <person name="Ghai R."/>
            <person name="Kavagutti S V."/>
        </authorList>
    </citation>
    <scope>NUCLEOTIDE SEQUENCE</scope>
</reference>
<keyword evidence="1" id="KW-0645">Protease</keyword>
<evidence type="ECO:0000256" key="1">
    <source>
        <dbReference type="ARBA" id="ARBA00022670"/>
    </source>
</evidence>
<keyword evidence="6" id="KW-0482">Metalloprotease</keyword>
<dbReference type="InterPro" id="IPR001842">
    <property type="entry name" value="Peptidase_M36"/>
</dbReference>
<evidence type="ECO:0000256" key="5">
    <source>
        <dbReference type="ARBA" id="ARBA00022833"/>
    </source>
</evidence>
<dbReference type="PANTHER" id="PTHR33794">
    <property type="entry name" value="BACILLOLYSIN"/>
    <property type="match status" value="1"/>
</dbReference>
<dbReference type="Pfam" id="PF02128">
    <property type="entry name" value="Peptidase_M36"/>
    <property type="match status" value="1"/>
</dbReference>
<feature type="domain" description="FTP" evidence="7">
    <location>
        <begin position="119"/>
        <end position="154"/>
    </location>
</feature>
<gene>
    <name evidence="8" type="ORF">UFOPK3037_01750</name>
</gene>
<keyword evidence="3" id="KW-0732">Signal</keyword>
<dbReference type="GO" id="GO:0005615">
    <property type="term" value="C:extracellular space"/>
    <property type="evidence" value="ECO:0007669"/>
    <property type="project" value="InterPro"/>
</dbReference>
<dbReference type="InterPro" id="IPR027268">
    <property type="entry name" value="Peptidase_M4/M1_CTD_sf"/>
</dbReference>
<dbReference type="Gene3D" id="3.10.450.490">
    <property type="match status" value="1"/>
</dbReference>
<dbReference type="Gene3D" id="1.10.390.10">
    <property type="entry name" value="Neutral Protease Domain 2"/>
    <property type="match status" value="1"/>
</dbReference>
<accession>A0A6J6ZBX8</accession>
<dbReference type="GO" id="GO:0008270">
    <property type="term" value="F:zinc ion binding"/>
    <property type="evidence" value="ECO:0007669"/>
    <property type="project" value="InterPro"/>
</dbReference>
<name>A0A6J6ZBX8_9ZZZZ</name>